<accession>A0A6S4TWD7</accession>
<dbReference type="RefSeq" id="WP_182935462.1">
    <property type="nucleotide sequence ID" value="NZ_AP021927.1"/>
</dbReference>
<protein>
    <submittedName>
        <fullName evidence="1">Uncharacterized protein</fullName>
    </submittedName>
</protein>
<dbReference type="Proteomes" id="UP000515756">
    <property type="component" value="Chromosome"/>
</dbReference>
<sequence length="183" mass="19687">MATPYLLAADPRALVFTATADYVSPAAPAVLFDVLDWLERTITGRVAGVVMVRNIGRAREVLVLSAEPVDGQYQVLAEVTSGGDGAFAAEWLTYQGKVLVVGLSQYGEAWQAERIYQVGEAVSPTEWNGFMYVCEQPGTAGSEEPVWPLAEEAAVFVGSAVFRARQYLPIVAHGPLQPVIEVS</sequence>
<organism evidence="1 2">
    <name type="scientific">Aeromonas caviae</name>
    <name type="common">Aeromonas punctata</name>
    <dbReference type="NCBI Taxonomy" id="648"/>
    <lineage>
        <taxon>Bacteria</taxon>
        <taxon>Pseudomonadati</taxon>
        <taxon>Pseudomonadota</taxon>
        <taxon>Gammaproteobacteria</taxon>
        <taxon>Aeromonadales</taxon>
        <taxon>Aeromonadaceae</taxon>
        <taxon>Aeromonas</taxon>
    </lineage>
</organism>
<reference evidence="1 2" key="1">
    <citation type="submission" date="2019-12" db="EMBL/GenBank/DDBJ databases">
        <title>complete genome sequences of Aeromonas caviae str. WP2-W18-ESBL-01 isolated from wastewater treatment plant effluent.</title>
        <authorList>
            <person name="Sekizuka T."/>
            <person name="Itokawa K."/>
            <person name="Yatsu K."/>
            <person name="Inamine Y."/>
            <person name="Kuroda M."/>
        </authorList>
    </citation>
    <scope>NUCLEOTIDE SEQUENCE [LARGE SCALE GENOMIC DNA]</scope>
    <source>
        <strain evidence="1 2">WP2-W18-ESBL-01</strain>
    </source>
</reference>
<evidence type="ECO:0000313" key="2">
    <source>
        <dbReference type="Proteomes" id="UP000515756"/>
    </source>
</evidence>
<evidence type="ECO:0000313" key="1">
    <source>
        <dbReference type="EMBL" id="BBQ32307.1"/>
    </source>
</evidence>
<proteinExistence type="predicted"/>
<gene>
    <name evidence="1" type="ORF">WP2W18E01_38890</name>
</gene>
<name>A0A6S4TWD7_AERCA</name>
<dbReference type="EMBL" id="AP021927">
    <property type="protein sequence ID" value="BBQ32307.1"/>
    <property type="molecule type" value="Genomic_DNA"/>
</dbReference>
<dbReference type="AlphaFoldDB" id="A0A6S4TWD7"/>